<dbReference type="AlphaFoldDB" id="A0A9J5ZBC7"/>
<comment type="caution">
    <text evidence="3">The sequence shown here is derived from an EMBL/GenBank/DDBJ whole genome shotgun (WGS) entry which is preliminary data.</text>
</comment>
<organism evidence="3 4">
    <name type="scientific">Solanum commersonii</name>
    <name type="common">Commerson's wild potato</name>
    <name type="synonym">Commerson's nightshade</name>
    <dbReference type="NCBI Taxonomy" id="4109"/>
    <lineage>
        <taxon>Eukaryota</taxon>
        <taxon>Viridiplantae</taxon>
        <taxon>Streptophyta</taxon>
        <taxon>Embryophyta</taxon>
        <taxon>Tracheophyta</taxon>
        <taxon>Spermatophyta</taxon>
        <taxon>Magnoliopsida</taxon>
        <taxon>eudicotyledons</taxon>
        <taxon>Gunneridae</taxon>
        <taxon>Pentapetalae</taxon>
        <taxon>asterids</taxon>
        <taxon>lamiids</taxon>
        <taxon>Solanales</taxon>
        <taxon>Solanaceae</taxon>
        <taxon>Solanoideae</taxon>
        <taxon>Solaneae</taxon>
        <taxon>Solanum</taxon>
    </lineage>
</organism>
<reference evidence="3 4" key="1">
    <citation type="submission" date="2020-09" db="EMBL/GenBank/DDBJ databases">
        <title>De no assembly of potato wild relative species, Solanum commersonii.</title>
        <authorList>
            <person name="Cho K."/>
        </authorList>
    </citation>
    <scope>NUCLEOTIDE SEQUENCE [LARGE SCALE GENOMIC DNA]</scope>
    <source>
        <strain evidence="3">LZ3.2</strain>
        <tissue evidence="3">Leaf</tissue>
    </source>
</reference>
<feature type="region of interest" description="Disordered" evidence="1">
    <location>
        <begin position="269"/>
        <end position="293"/>
    </location>
</feature>
<proteinExistence type="predicted"/>
<feature type="compositionally biased region" description="Low complexity" evidence="1">
    <location>
        <begin position="281"/>
        <end position="293"/>
    </location>
</feature>
<dbReference type="InterPro" id="IPR046796">
    <property type="entry name" value="Transposase_32_dom"/>
</dbReference>
<feature type="compositionally biased region" description="Polar residues" evidence="1">
    <location>
        <begin position="1"/>
        <end position="11"/>
    </location>
</feature>
<feature type="domain" description="Putative plant transposon protein" evidence="2">
    <location>
        <begin position="133"/>
        <end position="234"/>
    </location>
</feature>
<dbReference type="Pfam" id="PF20167">
    <property type="entry name" value="Transposase_32"/>
    <property type="match status" value="1"/>
</dbReference>
<dbReference type="PANTHER" id="PTHR33180">
    <property type="entry name" value="PHOTOSYSTEM II CP43 REACTION CENTER PROTEIN"/>
    <property type="match status" value="1"/>
</dbReference>
<sequence>MVRKNLNTPPQNEAKGITFNKGGSRPSQKRKQDLPLGDKGKQKKHIARKGLKDRPQSTAIRVTLAATPPTTKLVPNPELPSVAPALPVAPPPPRQLNRLKGDGLRTILEEKLLSVESLEGKHAEGFPIISSLDDLKGWLAPKILEITPRWLGAGALIEKRDMNIASHYWFGFISSTIMPSYNESILRHPKAVFLGSIMAKKWIDLGLLVLYDMAMRAKHTQTSLPFPILNTELSYRGYKFTREEDDRRRAAPTDTSLDVDVDLLPAEASSSTLASEPSRIPTPSYPSHTPSISSSSQLARITQAMILKIGHLAYSAAVRATRLEKFVPGMINRAILAALTQL</sequence>
<keyword evidence="4" id="KW-1185">Reference proteome</keyword>
<evidence type="ECO:0000313" key="4">
    <source>
        <dbReference type="Proteomes" id="UP000824120"/>
    </source>
</evidence>
<gene>
    <name evidence="3" type="ORF">H5410_021434</name>
</gene>
<name>A0A9J5ZBC7_SOLCO</name>
<feature type="region of interest" description="Disordered" evidence="1">
    <location>
        <begin position="1"/>
        <end position="59"/>
    </location>
</feature>
<dbReference type="EMBL" id="JACXVP010000004">
    <property type="protein sequence ID" value="KAG5610153.1"/>
    <property type="molecule type" value="Genomic_DNA"/>
</dbReference>
<feature type="compositionally biased region" description="Basic and acidic residues" evidence="1">
    <location>
        <begin position="30"/>
        <end position="40"/>
    </location>
</feature>
<dbReference type="PANTHER" id="PTHR33180:SF31">
    <property type="entry name" value="POLYPROTEIN PROTEIN"/>
    <property type="match status" value="1"/>
</dbReference>
<evidence type="ECO:0000256" key="1">
    <source>
        <dbReference type="SAM" id="MobiDB-lite"/>
    </source>
</evidence>
<dbReference type="Proteomes" id="UP000824120">
    <property type="component" value="Chromosome 4"/>
</dbReference>
<evidence type="ECO:0000259" key="2">
    <source>
        <dbReference type="Pfam" id="PF20167"/>
    </source>
</evidence>
<dbReference type="OrthoDB" id="1306244at2759"/>
<protein>
    <recommendedName>
        <fullName evidence="2">Putative plant transposon protein domain-containing protein</fullName>
    </recommendedName>
</protein>
<accession>A0A9J5ZBC7</accession>
<evidence type="ECO:0000313" key="3">
    <source>
        <dbReference type="EMBL" id="KAG5610153.1"/>
    </source>
</evidence>